<evidence type="ECO:0000313" key="1">
    <source>
        <dbReference type="EMBL" id="KMW67043.1"/>
    </source>
</evidence>
<proteinExistence type="predicted"/>
<reference evidence="1" key="1">
    <citation type="submission" date="2010-03" db="EMBL/GenBank/DDBJ databases">
        <title>Annotation of Blastomyces dermatitidis strain ATCC 18188.</title>
        <authorList>
            <consortium name="The Broad Institute Genome Sequencing Platform"/>
            <consortium name="Broad Institute Genome Sequencing Center for Infectious Disease."/>
            <person name="Cuomo C."/>
            <person name="Klein B."/>
            <person name="Sullivan T."/>
            <person name="Heitman J."/>
            <person name="Young S."/>
            <person name="Zeng Q."/>
            <person name="Gargeya S."/>
            <person name="Alvarado L."/>
            <person name="Berlin A.M."/>
            <person name="Chapman S.B."/>
            <person name="Chen Z."/>
            <person name="Freedman E."/>
            <person name="Gellesch M."/>
            <person name="Goldberg J."/>
            <person name="Griggs A."/>
            <person name="Gujja S."/>
            <person name="Heilman E."/>
            <person name="Heiman D."/>
            <person name="Howarth C."/>
            <person name="Mehta T."/>
            <person name="Neiman D."/>
            <person name="Pearson M."/>
            <person name="Roberts A."/>
            <person name="Saif S."/>
            <person name="Shea T."/>
            <person name="Shenoy N."/>
            <person name="Sisk P."/>
            <person name="Stolte C."/>
            <person name="Sykes S."/>
            <person name="White J."/>
            <person name="Yandava C."/>
            <person name="Haas B."/>
            <person name="Nusbaum C."/>
            <person name="Birren B."/>
        </authorList>
    </citation>
    <scope>NUCLEOTIDE SEQUENCE</scope>
    <source>
        <strain evidence="1">ATCC 18188</strain>
    </source>
</reference>
<accession>A0A0J9EL30</accession>
<gene>
    <name evidence="1" type="ORF">BDDG_11878</name>
</gene>
<name>A0A0J9EL30_AJEDA</name>
<dbReference type="Proteomes" id="UP000007802">
    <property type="component" value="Unassembled WGS sequence"/>
</dbReference>
<sequence length="107" mass="12057">MTLVSFSALRSEFSHPAYYKSRFSVFTFQLIHSASFRDIIVTWDPEFINASHACRAAALWHDLSLQVSIFIEEATDSGVSFKTLKKAVADSVCNFSNSYFDLSGQFV</sequence>
<protein>
    <submittedName>
        <fullName evidence="1">Uncharacterized protein</fullName>
    </submittedName>
</protein>
<dbReference type="AlphaFoldDB" id="A0A0J9EL30"/>
<organism evidence="1">
    <name type="scientific">Ajellomyces dermatitidis (strain ATCC 18188 / CBS 674.68)</name>
    <name type="common">Blastomyces dermatitidis</name>
    <dbReference type="NCBI Taxonomy" id="653446"/>
    <lineage>
        <taxon>Eukaryota</taxon>
        <taxon>Fungi</taxon>
        <taxon>Dikarya</taxon>
        <taxon>Ascomycota</taxon>
        <taxon>Pezizomycotina</taxon>
        <taxon>Eurotiomycetes</taxon>
        <taxon>Eurotiomycetidae</taxon>
        <taxon>Onygenales</taxon>
        <taxon>Ajellomycetaceae</taxon>
        <taxon>Blastomyces</taxon>
    </lineage>
</organism>
<dbReference type="EMBL" id="GG749415">
    <property type="protein sequence ID" value="KMW67043.1"/>
    <property type="molecule type" value="Genomic_DNA"/>
</dbReference>